<comment type="similarity">
    <text evidence="2">Belongs to the peroxin-3 family.</text>
</comment>
<dbReference type="InterPro" id="IPR006966">
    <property type="entry name" value="Peroxin-3"/>
</dbReference>
<dbReference type="eggNOG" id="KOG4444">
    <property type="taxonomic scope" value="Eukaryota"/>
</dbReference>
<keyword evidence="7" id="KW-1185">Reference proteome</keyword>
<name>J7S6A5_HUIN7</name>
<dbReference type="GeneID" id="34525316"/>
<evidence type="ECO:0000313" key="6">
    <source>
        <dbReference type="EMBL" id="CCK69636.1"/>
    </source>
</evidence>
<dbReference type="Proteomes" id="UP000006310">
    <property type="component" value="Chromosome 3"/>
</dbReference>
<sequence length="453" mass="49034">MASRDSRRGGRSWLWTGGVLFVGAVSVGTVVWRRWLERRVREREAAAVMRVKVRDRFEATQREVVAAVRALVPVLEDCVAWGPCGGAGDAEGPLPLDVEALFAQLKRARAVGGGGGGGGDVLKNELWEELKLAAVMKLVMVAYTVSALTLLTKVQLNLLSRRQYFELLAEVTRGEDSGSWSSTVASWVCNWRRGSEPASTMSADSAGDEHRYANERAFLSLSWWTINRGWSSLHSAVETAVAREFGDVPVRGTLALDEYAQRLSRVFQHCNGLLLERGAVPFQGPILGSLLLPDDTMQSFVLAQTLEETTLGKLEQDGDTLFEQLVAETRGIVNQATGQDGDAAIVFEQLVQESYQYILECIAQGIAKKNKRPETGGDTVNAGTTTSAQMAVFAVVGKEVCRGLLDTAVVPGPNPGPSPAASADQLLARLDSLPQLEQLGAAVFTGTDQHHQR</sequence>
<keyword evidence="3" id="KW-0576">Peroxisome</keyword>
<organism evidence="6 7">
    <name type="scientific">Huiozyma naganishii (strain ATCC MYA-139 / BCRC 22969 / CBS 8797 / KCTC 17520 / NBRC 10181 / NCYC 3082 / Yp74L-3)</name>
    <name type="common">Yeast</name>
    <name type="synonym">Kazachstania naganishii</name>
    <dbReference type="NCBI Taxonomy" id="1071383"/>
    <lineage>
        <taxon>Eukaryota</taxon>
        <taxon>Fungi</taxon>
        <taxon>Dikarya</taxon>
        <taxon>Ascomycota</taxon>
        <taxon>Saccharomycotina</taxon>
        <taxon>Saccharomycetes</taxon>
        <taxon>Saccharomycetales</taxon>
        <taxon>Saccharomycetaceae</taxon>
        <taxon>Huiozyma</taxon>
    </lineage>
</organism>
<dbReference type="KEGG" id="kng:KNAG_0C05380"/>
<dbReference type="EMBL" id="HE978316">
    <property type="protein sequence ID" value="CCK69636.1"/>
    <property type="molecule type" value="Genomic_DNA"/>
</dbReference>
<dbReference type="GO" id="GO:0045046">
    <property type="term" value="P:protein import into peroxisome membrane"/>
    <property type="evidence" value="ECO:0007669"/>
    <property type="project" value="TreeGrafter"/>
</dbReference>
<dbReference type="GO" id="GO:0030674">
    <property type="term" value="F:protein-macromolecule adaptor activity"/>
    <property type="evidence" value="ECO:0007669"/>
    <property type="project" value="TreeGrafter"/>
</dbReference>
<feature type="transmembrane region" description="Helical" evidence="5">
    <location>
        <begin position="12"/>
        <end position="32"/>
    </location>
</feature>
<dbReference type="PANTHER" id="PTHR28080:SF1">
    <property type="entry name" value="PEROXISOMAL BIOGENESIS FACTOR 3"/>
    <property type="match status" value="1"/>
</dbReference>
<dbReference type="OMA" id="WLYKQQL"/>
<dbReference type="AlphaFoldDB" id="J7S6A5"/>
<dbReference type="RefSeq" id="XP_022463882.1">
    <property type="nucleotide sequence ID" value="XM_022607269.1"/>
</dbReference>
<protein>
    <recommendedName>
        <fullName evidence="4">Peroxin-3</fullName>
    </recommendedName>
</protein>
<keyword evidence="5" id="KW-0812">Transmembrane</keyword>
<dbReference type="OrthoDB" id="45930at2759"/>
<gene>
    <name evidence="6" type="primary">KNAG0C05380</name>
    <name evidence="6" type="ordered locus">KNAG_0C05380</name>
</gene>
<evidence type="ECO:0000256" key="4">
    <source>
        <dbReference type="ARBA" id="ARBA00032508"/>
    </source>
</evidence>
<evidence type="ECO:0000256" key="2">
    <source>
        <dbReference type="ARBA" id="ARBA00008933"/>
    </source>
</evidence>
<dbReference type="PANTHER" id="PTHR28080">
    <property type="entry name" value="PEROXISOMAL BIOGENESIS FACTOR 3"/>
    <property type="match status" value="1"/>
</dbReference>
<reference evidence="7" key="2">
    <citation type="submission" date="2012-08" db="EMBL/GenBank/DDBJ databases">
        <title>Genome sequence of Kazachstania naganishii.</title>
        <authorList>
            <person name="Gordon J.L."/>
            <person name="Armisen D."/>
            <person name="Proux-Wera E."/>
            <person name="OhEigeartaigh S.S."/>
            <person name="Byrne K.P."/>
            <person name="Wolfe K.H."/>
        </authorList>
    </citation>
    <scope>NUCLEOTIDE SEQUENCE [LARGE SCALE GENOMIC DNA]</scope>
    <source>
        <strain evidence="7">ATCC MYA-139 / BCRC 22969 / CBS 8797 / CCRC 22969 / KCTC 17520 / NBRC 10181 / NCYC 3082</strain>
    </source>
</reference>
<evidence type="ECO:0000256" key="5">
    <source>
        <dbReference type="SAM" id="Phobius"/>
    </source>
</evidence>
<keyword evidence="5" id="KW-1133">Transmembrane helix</keyword>
<dbReference type="STRING" id="1071383.J7S6A5"/>
<dbReference type="HOGENOM" id="CLU_017002_0_0_1"/>
<keyword evidence="5" id="KW-0472">Membrane</keyword>
<evidence type="ECO:0000313" key="7">
    <source>
        <dbReference type="Proteomes" id="UP000006310"/>
    </source>
</evidence>
<comment type="subcellular location">
    <subcellularLocation>
        <location evidence="1">Peroxisome membrane</location>
        <topology evidence="1">Single-pass membrane protein</topology>
    </subcellularLocation>
</comment>
<accession>J7S6A5</accession>
<reference evidence="6 7" key="1">
    <citation type="journal article" date="2011" name="Proc. Natl. Acad. Sci. U.S.A.">
        <title>Evolutionary erosion of yeast sex chromosomes by mating-type switching accidents.</title>
        <authorList>
            <person name="Gordon J.L."/>
            <person name="Armisen D."/>
            <person name="Proux-Wera E."/>
            <person name="Oheigeartaigh S.S."/>
            <person name="Byrne K.P."/>
            <person name="Wolfe K.H."/>
        </authorList>
    </citation>
    <scope>NUCLEOTIDE SEQUENCE [LARGE SCALE GENOMIC DNA]</scope>
    <source>
        <strain evidence="7">ATCC MYA-139 / BCRC 22969 / CBS 8797 / CCRC 22969 / KCTC 17520 / NBRC 10181 / NCYC 3082</strain>
    </source>
</reference>
<evidence type="ECO:0000256" key="3">
    <source>
        <dbReference type="ARBA" id="ARBA00023140"/>
    </source>
</evidence>
<proteinExistence type="inferred from homology"/>
<dbReference type="GO" id="GO:0005778">
    <property type="term" value="C:peroxisomal membrane"/>
    <property type="evidence" value="ECO:0007669"/>
    <property type="project" value="UniProtKB-SubCell"/>
</dbReference>
<dbReference type="Pfam" id="PF04882">
    <property type="entry name" value="Peroxin-3"/>
    <property type="match status" value="1"/>
</dbReference>
<evidence type="ECO:0000256" key="1">
    <source>
        <dbReference type="ARBA" id="ARBA00004549"/>
    </source>
</evidence>